<dbReference type="PANTHER" id="PTHR11384:SF65">
    <property type="entry name" value="ABC TRANSPORTER DOMAIN-CONTAINING PROTEIN"/>
    <property type="match status" value="1"/>
</dbReference>
<dbReference type="SUPFAM" id="SSF90123">
    <property type="entry name" value="ABC transporter transmembrane region"/>
    <property type="match status" value="1"/>
</dbReference>
<dbReference type="InterPro" id="IPR011527">
    <property type="entry name" value="ABC1_TM_dom"/>
</dbReference>
<sequence>MTFKAEKQKVKNTDNTSFAKLFKAVILGFKIIFWEWRVFLFSAVNCCLTIGNEVATWHIYEINGQFARALASSDYDLFIACAWAGLKSAAMRSSIDTIRALSADLCNIVYRRNAIEQAHRKYFRYETYFRLNAVDKEGVDNPDQRITTDVSAICGFYAGVLIPTMTSTLVVTIYFTHKIYRIANWEGITILYALAILSVLVNLVFVKPVGTWTNRIEKSEGWFRYKHCTIRDNAESTAMYDASKFENKECMRLVDQIMMKNLWLGCWQFLQQPLTITLCSNIHYLSSHASLAQPVFGKCNPTSHDCTYFDNKCHNLSAF</sequence>
<dbReference type="GO" id="GO:0007031">
    <property type="term" value="P:peroxisome organization"/>
    <property type="evidence" value="ECO:0007669"/>
    <property type="project" value="TreeGrafter"/>
</dbReference>
<accession>A0A7E4UMB5</accession>
<dbReference type="GO" id="GO:0005778">
    <property type="term" value="C:peroxisomal membrane"/>
    <property type="evidence" value="ECO:0007669"/>
    <property type="project" value="TreeGrafter"/>
</dbReference>
<dbReference type="Proteomes" id="UP000492821">
    <property type="component" value="Unassembled WGS sequence"/>
</dbReference>
<feature type="transmembrane region" description="Helical" evidence="5">
    <location>
        <begin position="187"/>
        <end position="206"/>
    </location>
</feature>
<dbReference type="WBParaSite" id="Pan_g10479.t1">
    <property type="protein sequence ID" value="Pan_g10479.t1"/>
    <property type="gene ID" value="Pan_g10479"/>
</dbReference>
<dbReference type="GO" id="GO:0042760">
    <property type="term" value="P:very long-chain fatty acid catabolic process"/>
    <property type="evidence" value="ECO:0007669"/>
    <property type="project" value="TreeGrafter"/>
</dbReference>
<feature type="transmembrane region" description="Helical" evidence="5">
    <location>
        <begin position="155"/>
        <end position="175"/>
    </location>
</feature>
<keyword evidence="3 5" id="KW-1133">Transmembrane helix</keyword>
<dbReference type="InterPro" id="IPR036640">
    <property type="entry name" value="ABC1_TM_sf"/>
</dbReference>
<evidence type="ECO:0000256" key="5">
    <source>
        <dbReference type="SAM" id="Phobius"/>
    </source>
</evidence>
<dbReference type="GO" id="GO:0015910">
    <property type="term" value="P:long-chain fatty acid import into peroxisome"/>
    <property type="evidence" value="ECO:0007669"/>
    <property type="project" value="TreeGrafter"/>
</dbReference>
<feature type="domain" description="ABC transmembrane type-1" evidence="6">
    <location>
        <begin position="31"/>
        <end position="259"/>
    </location>
</feature>
<protein>
    <submittedName>
        <fullName evidence="8">ABC transmembrane type-1 domain-containing protein</fullName>
    </submittedName>
</protein>
<proteinExistence type="predicted"/>
<evidence type="ECO:0000313" key="8">
    <source>
        <dbReference type="WBParaSite" id="Pan_g10479.t1"/>
    </source>
</evidence>
<evidence type="ECO:0000256" key="2">
    <source>
        <dbReference type="ARBA" id="ARBA00022692"/>
    </source>
</evidence>
<organism evidence="7 8">
    <name type="scientific">Panagrellus redivivus</name>
    <name type="common">Microworm</name>
    <dbReference type="NCBI Taxonomy" id="6233"/>
    <lineage>
        <taxon>Eukaryota</taxon>
        <taxon>Metazoa</taxon>
        <taxon>Ecdysozoa</taxon>
        <taxon>Nematoda</taxon>
        <taxon>Chromadorea</taxon>
        <taxon>Rhabditida</taxon>
        <taxon>Tylenchina</taxon>
        <taxon>Panagrolaimomorpha</taxon>
        <taxon>Panagrolaimoidea</taxon>
        <taxon>Panagrolaimidae</taxon>
        <taxon>Panagrellus</taxon>
    </lineage>
</organism>
<keyword evidence="1" id="KW-0813">Transport</keyword>
<name>A0A7E4UMB5_PANRE</name>
<reference evidence="8" key="2">
    <citation type="submission" date="2020-10" db="UniProtKB">
        <authorList>
            <consortium name="WormBaseParasite"/>
        </authorList>
    </citation>
    <scope>IDENTIFICATION</scope>
</reference>
<dbReference type="GO" id="GO:0006635">
    <property type="term" value="P:fatty acid beta-oxidation"/>
    <property type="evidence" value="ECO:0007669"/>
    <property type="project" value="TreeGrafter"/>
</dbReference>
<dbReference type="Pfam" id="PF06472">
    <property type="entry name" value="ABC_membrane_2"/>
    <property type="match status" value="1"/>
</dbReference>
<evidence type="ECO:0000313" key="7">
    <source>
        <dbReference type="Proteomes" id="UP000492821"/>
    </source>
</evidence>
<dbReference type="AlphaFoldDB" id="A0A7E4UMB5"/>
<evidence type="ECO:0000256" key="4">
    <source>
        <dbReference type="ARBA" id="ARBA00023136"/>
    </source>
</evidence>
<keyword evidence="7" id="KW-1185">Reference proteome</keyword>
<evidence type="ECO:0000256" key="1">
    <source>
        <dbReference type="ARBA" id="ARBA00022448"/>
    </source>
</evidence>
<dbReference type="GO" id="GO:0140359">
    <property type="term" value="F:ABC-type transporter activity"/>
    <property type="evidence" value="ECO:0007669"/>
    <property type="project" value="InterPro"/>
</dbReference>
<keyword evidence="4 5" id="KW-0472">Membrane</keyword>
<evidence type="ECO:0000256" key="3">
    <source>
        <dbReference type="ARBA" id="ARBA00022989"/>
    </source>
</evidence>
<dbReference type="GO" id="GO:0005524">
    <property type="term" value="F:ATP binding"/>
    <property type="evidence" value="ECO:0007669"/>
    <property type="project" value="InterPro"/>
</dbReference>
<dbReference type="PANTHER" id="PTHR11384">
    <property type="entry name" value="ATP-BINDING CASSETTE, SUB-FAMILY D MEMBER"/>
    <property type="match status" value="1"/>
</dbReference>
<keyword evidence="2 5" id="KW-0812">Transmembrane</keyword>
<reference evidence="7" key="1">
    <citation type="journal article" date="2013" name="Genetics">
        <title>The draft genome and transcriptome of Panagrellus redivivus are shaped by the harsh demands of a free-living lifestyle.</title>
        <authorList>
            <person name="Srinivasan J."/>
            <person name="Dillman A.R."/>
            <person name="Macchietto M.G."/>
            <person name="Heikkinen L."/>
            <person name="Lakso M."/>
            <person name="Fracchia K.M."/>
            <person name="Antoshechkin I."/>
            <person name="Mortazavi A."/>
            <person name="Wong G."/>
            <person name="Sternberg P.W."/>
        </authorList>
    </citation>
    <scope>NUCLEOTIDE SEQUENCE [LARGE SCALE GENOMIC DNA]</scope>
    <source>
        <strain evidence="7">MT8872</strain>
    </source>
</reference>
<evidence type="ECO:0000259" key="6">
    <source>
        <dbReference type="Pfam" id="PF06472"/>
    </source>
</evidence>
<dbReference type="GO" id="GO:0005324">
    <property type="term" value="F:long-chain fatty acid transmembrane transporter activity"/>
    <property type="evidence" value="ECO:0007669"/>
    <property type="project" value="TreeGrafter"/>
</dbReference>
<dbReference type="InterPro" id="IPR050835">
    <property type="entry name" value="ABC_transporter_sub-D"/>
</dbReference>